<evidence type="ECO:0000313" key="2">
    <source>
        <dbReference type="Proteomes" id="UP000580250"/>
    </source>
</evidence>
<sequence length="81" mass="9527">MFLHILIVYSDCYSICSDMFRSCSDIYLIWISILYDRTACSLISWRIEYNFFMVKCTVYPVLIDLPQIITLLLLITPSSDN</sequence>
<gene>
    <name evidence="1" type="ORF">MENT_LOCUS28998</name>
</gene>
<dbReference type="Proteomes" id="UP000580250">
    <property type="component" value="Unassembled WGS sequence"/>
</dbReference>
<accession>A0A6V7VRT8</accession>
<comment type="caution">
    <text evidence="1">The sequence shown here is derived from an EMBL/GenBank/DDBJ whole genome shotgun (WGS) entry which is preliminary data.</text>
</comment>
<reference evidence="1 2" key="1">
    <citation type="submission" date="2020-08" db="EMBL/GenBank/DDBJ databases">
        <authorList>
            <person name="Koutsovoulos G."/>
            <person name="Danchin GJ E."/>
        </authorList>
    </citation>
    <scope>NUCLEOTIDE SEQUENCE [LARGE SCALE GENOMIC DNA]</scope>
</reference>
<name>A0A6V7VRT8_MELEN</name>
<dbReference type="EMBL" id="CAJEWN010000291">
    <property type="protein sequence ID" value="CAD2177138.1"/>
    <property type="molecule type" value="Genomic_DNA"/>
</dbReference>
<proteinExistence type="predicted"/>
<dbReference type="AlphaFoldDB" id="A0A6V7VRT8"/>
<evidence type="ECO:0000313" key="1">
    <source>
        <dbReference type="EMBL" id="CAD2177138.1"/>
    </source>
</evidence>
<organism evidence="1 2">
    <name type="scientific">Meloidogyne enterolobii</name>
    <name type="common">Root-knot nematode worm</name>
    <name type="synonym">Meloidogyne mayaguensis</name>
    <dbReference type="NCBI Taxonomy" id="390850"/>
    <lineage>
        <taxon>Eukaryota</taxon>
        <taxon>Metazoa</taxon>
        <taxon>Ecdysozoa</taxon>
        <taxon>Nematoda</taxon>
        <taxon>Chromadorea</taxon>
        <taxon>Rhabditida</taxon>
        <taxon>Tylenchina</taxon>
        <taxon>Tylenchomorpha</taxon>
        <taxon>Tylenchoidea</taxon>
        <taxon>Meloidogynidae</taxon>
        <taxon>Meloidogyninae</taxon>
        <taxon>Meloidogyne</taxon>
    </lineage>
</organism>
<protein>
    <submittedName>
        <fullName evidence="1">Uncharacterized protein</fullName>
    </submittedName>
</protein>